<keyword evidence="3" id="KW-0732">Signal</keyword>
<reference evidence="4" key="1">
    <citation type="journal article" date="2015" name="PeerJ">
        <title>First genomic representation of candidate bacterial phylum KSB3 points to enhanced environmental sensing as a trigger of wastewater bulking.</title>
        <authorList>
            <person name="Sekiguchi Y."/>
            <person name="Ohashi A."/>
            <person name="Parks D.H."/>
            <person name="Yamauchi T."/>
            <person name="Tyson G.W."/>
            <person name="Hugenholtz P."/>
        </authorList>
    </citation>
    <scope>NUCLEOTIDE SEQUENCE [LARGE SCALE GENOMIC DNA]</scope>
</reference>
<gene>
    <name evidence="4" type="ORF">U14_02284</name>
</gene>
<dbReference type="HOGENOM" id="CLU_069375_2_1_0"/>
<comment type="similarity">
    <text evidence="1 2">Belongs to the RNase T2 family.</text>
</comment>
<dbReference type="PROSITE" id="PS00531">
    <property type="entry name" value="RNASE_T2_2"/>
    <property type="match status" value="1"/>
</dbReference>
<dbReference type="InterPro" id="IPR018188">
    <property type="entry name" value="RNase_T2_His_AS_1"/>
</dbReference>
<evidence type="ECO:0000256" key="3">
    <source>
        <dbReference type="SAM" id="SignalP"/>
    </source>
</evidence>
<dbReference type="AlphaFoldDB" id="A0A0S6VU91"/>
<dbReference type="SUPFAM" id="SSF55895">
    <property type="entry name" value="Ribonuclease Rh-like"/>
    <property type="match status" value="1"/>
</dbReference>
<dbReference type="STRING" id="1499966.U14_02284"/>
<accession>A0A0S6VU91</accession>
<evidence type="ECO:0000256" key="2">
    <source>
        <dbReference type="RuleBase" id="RU004328"/>
    </source>
</evidence>
<keyword evidence="5" id="KW-1185">Reference proteome</keyword>
<dbReference type="InterPro" id="IPR001568">
    <property type="entry name" value="RNase_T2-like"/>
</dbReference>
<feature type="chain" id="PRO_5006631457" evidence="3">
    <location>
        <begin position="23"/>
        <end position="219"/>
    </location>
</feature>
<dbReference type="Gene3D" id="3.90.730.10">
    <property type="entry name" value="Ribonuclease T2-like"/>
    <property type="match status" value="1"/>
</dbReference>
<dbReference type="Pfam" id="PF00445">
    <property type="entry name" value="Ribonuclease_T2"/>
    <property type="match status" value="1"/>
</dbReference>
<dbReference type="PANTHER" id="PTHR11240">
    <property type="entry name" value="RIBONUCLEASE T2"/>
    <property type="match status" value="1"/>
</dbReference>
<dbReference type="GO" id="GO:0003723">
    <property type="term" value="F:RNA binding"/>
    <property type="evidence" value="ECO:0007669"/>
    <property type="project" value="InterPro"/>
</dbReference>
<dbReference type="Proteomes" id="UP000030700">
    <property type="component" value="Unassembled WGS sequence"/>
</dbReference>
<evidence type="ECO:0000313" key="5">
    <source>
        <dbReference type="Proteomes" id="UP000030700"/>
    </source>
</evidence>
<evidence type="ECO:0000313" key="4">
    <source>
        <dbReference type="EMBL" id="GAK51042.1"/>
    </source>
</evidence>
<dbReference type="InterPro" id="IPR036430">
    <property type="entry name" value="RNase_T2-like_sf"/>
</dbReference>
<dbReference type="InterPro" id="IPR033130">
    <property type="entry name" value="RNase_T2_His_AS_2"/>
</dbReference>
<dbReference type="EMBL" id="DF820456">
    <property type="protein sequence ID" value="GAK51042.1"/>
    <property type="molecule type" value="Genomic_DNA"/>
</dbReference>
<organism evidence="4">
    <name type="scientific">Candidatus Moduliflexus flocculans</name>
    <dbReference type="NCBI Taxonomy" id="1499966"/>
    <lineage>
        <taxon>Bacteria</taxon>
        <taxon>Candidatus Moduliflexota</taxon>
        <taxon>Candidatus Moduliflexia</taxon>
        <taxon>Candidatus Moduliflexales</taxon>
        <taxon>Candidatus Moduliflexaceae</taxon>
    </lineage>
</organism>
<feature type="signal peptide" evidence="3">
    <location>
        <begin position="1"/>
        <end position="22"/>
    </location>
</feature>
<name>A0A0S6VU91_9BACT</name>
<dbReference type="PANTHER" id="PTHR11240:SF22">
    <property type="entry name" value="RIBONUCLEASE T2"/>
    <property type="match status" value="1"/>
</dbReference>
<dbReference type="GO" id="GO:0033897">
    <property type="term" value="F:ribonuclease T2 activity"/>
    <property type="evidence" value="ECO:0007669"/>
    <property type="project" value="InterPro"/>
</dbReference>
<evidence type="ECO:0000256" key="1">
    <source>
        <dbReference type="ARBA" id="ARBA00007469"/>
    </source>
</evidence>
<sequence length="219" mass="24687">MLQDIRLICLMLLMFVSGQRLANGEGTPGEFDFYVLALSWSPTYCDDNGANDPQQCGIGKRFGFVLHGLWPQYEKGYPSECSSTQMPDKVTAEFPGLYPNDKLYRHEWEKHGTCSGLTPKQYLALSKTLKESVNIPKAYRKPEKPLRVTTDEIAAAFQSSNPTFEHASFAVYCADSGRFLREILVCFDQDGRPISCSNDIRRKAAKSCQQPTLLIKNVR</sequence>
<dbReference type="GO" id="GO:0006401">
    <property type="term" value="P:RNA catabolic process"/>
    <property type="evidence" value="ECO:0007669"/>
    <property type="project" value="TreeGrafter"/>
</dbReference>
<proteinExistence type="inferred from homology"/>
<protein>
    <submittedName>
        <fullName evidence="4">Ribonuclease, T2 family</fullName>
    </submittedName>
</protein>
<dbReference type="PROSITE" id="PS00530">
    <property type="entry name" value="RNASE_T2_1"/>
    <property type="match status" value="1"/>
</dbReference>